<sequence length="208" mass="23248">MPFKLHIPPCICTPAHPLHPPPLEKPLRIQIEGPIVAIQKLLPDISWRTDPLSLVFPQSAGPELAKLAYWAIYGRQARPELANDLVVRDEYLGWVTDVIPFKCVPLTGCNLLHIDYYGVTFDHLVPPNDPDPDVLQINILELETPSGPFANGGAYANRYLRFAVDLADYTGKKVLAVPRCCQKRKGTQDRARVNSSVAMRDMERLEGS</sequence>
<keyword evidence="2" id="KW-1185">Reference proteome</keyword>
<proteinExistence type="predicted"/>
<accession>A0ACB7P6M9</accession>
<organism evidence="1 2">
    <name type="scientific">Chaetomium tenue</name>
    <dbReference type="NCBI Taxonomy" id="1854479"/>
    <lineage>
        <taxon>Eukaryota</taxon>
        <taxon>Fungi</taxon>
        <taxon>Dikarya</taxon>
        <taxon>Ascomycota</taxon>
        <taxon>Pezizomycotina</taxon>
        <taxon>Sordariomycetes</taxon>
        <taxon>Sordariomycetidae</taxon>
        <taxon>Sordariales</taxon>
        <taxon>Chaetomiaceae</taxon>
        <taxon>Chaetomium</taxon>
    </lineage>
</organism>
<gene>
    <name evidence="1" type="ORF">F5144DRAFT_594780</name>
</gene>
<dbReference type="Proteomes" id="UP000724584">
    <property type="component" value="Unassembled WGS sequence"/>
</dbReference>
<evidence type="ECO:0000313" key="2">
    <source>
        <dbReference type="Proteomes" id="UP000724584"/>
    </source>
</evidence>
<evidence type="ECO:0000313" key="1">
    <source>
        <dbReference type="EMBL" id="KAH6628870.1"/>
    </source>
</evidence>
<name>A0ACB7P6M9_9PEZI</name>
<comment type="caution">
    <text evidence="1">The sequence shown here is derived from an EMBL/GenBank/DDBJ whole genome shotgun (WGS) entry which is preliminary data.</text>
</comment>
<dbReference type="EMBL" id="JAGIZQ010000005">
    <property type="protein sequence ID" value="KAH6628870.1"/>
    <property type="molecule type" value="Genomic_DNA"/>
</dbReference>
<protein>
    <submittedName>
        <fullName evidence="1">Uncharacterized protein</fullName>
    </submittedName>
</protein>
<reference evidence="1 2" key="1">
    <citation type="journal article" date="2021" name="Nat. Commun.">
        <title>Genetic determinants of endophytism in the Arabidopsis root mycobiome.</title>
        <authorList>
            <person name="Mesny F."/>
            <person name="Miyauchi S."/>
            <person name="Thiergart T."/>
            <person name="Pickel B."/>
            <person name="Atanasova L."/>
            <person name="Karlsson M."/>
            <person name="Huettel B."/>
            <person name="Barry K.W."/>
            <person name="Haridas S."/>
            <person name="Chen C."/>
            <person name="Bauer D."/>
            <person name="Andreopoulos W."/>
            <person name="Pangilinan J."/>
            <person name="LaButti K."/>
            <person name="Riley R."/>
            <person name="Lipzen A."/>
            <person name="Clum A."/>
            <person name="Drula E."/>
            <person name="Henrissat B."/>
            <person name="Kohler A."/>
            <person name="Grigoriev I.V."/>
            <person name="Martin F.M."/>
            <person name="Hacquard S."/>
        </authorList>
    </citation>
    <scope>NUCLEOTIDE SEQUENCE [LARGE SCALE GENOMIC DNA]</scope>
    <source>
        <strain evidence="1 2">MPI-SDFR-AT-0079</strain>
    </source>
</reference>